<accession>A0A7J0BRZ6</accession>
<reference evidence="3 4" key="1">
    <citation type="submission" date="2020-05" db="EMBL/GenBank/DDBJ databases">
        <title>Draft genome sequence of Desulfovibrio psychrotolerans JS1T.</title>
        <authorList>
            <person name="Ueno A."/>
            <person name="Tamazawa S."/>
            <person name="Tamamura S."/>
            <person name="Murakami T."/>
            <person name="Kiyama T."/>
            <person name="Inomata H."/>
            <person name="Amano Y."/>
            <person name="Miyakawa K."/>
            <person name="Tamaki H."/>
            <person name="Naganuma T."/>
            <person name="Kaneko K."/>
        </authorList>
    </citation>
    <scope>NUCLEOTIDE SEQUENCE [LARGE SCALE GENOMIC DNA]</scope>
    <source>
        <strain evidence="3 4">JS1</strain>
    </source>
</reference>
<dbReference type="Proteomes" id="UP000503820">
    <property type="component" value="Unassembled WGS sequence"/>
</dbReference>
<dbReference type="EMBL" id="BLVP01000006">
    <property type="protein sequence ID" value="GFM36467.1"/>
    <property type="molecule type" value="Genomic_DNA"/>
</dbReference>
<dbReference type="InterPro" id="IPR045079">
    <property type="entry name" value="Oxoprolinase-like"/>
</dbReference>
<dbReference type="PANTHER" id="PTHR11365:SF2">
    <property type="entry name" value="5-OXOPROLINASE"/>
    <property type="match status" value="1"/>
</dbReference>
<dbReference type="GO" id="GO:0017168">
    <property type="term" value="F:5-oxoprolinase (ATP-hydrolyzing) activity"/>
    <property type="evidence" value="ECO:0007669"/>
    <property type="project" value="TreeGrafter"/>
</dbReference>
<dbReference type="InterPro" id="IPR008040">
    <property type="entry name" value="Hydant_A_N"/>
</dbReference>
<keyword evidence="4" id="KW-1185">Reference proteome</keyword>
<sequence>MNSTQTYIIGVDAGGTYTDAVITEAASGRVIASAKRPTTHYDLSEGIRGALQAVMHASQVPPSAVSMTCVSTTLATNALVEGKGADVGLFVIGFNQWLEVPAAAARFIPGGHTIQGEEQEPLGLNFVLDGLKELHGKVDAWAVCGTMSFVNPAHELVVAKAIQLTGGVPVFCSHEASMRAGMKERATTACLNAQLLPVMRDFLDGMRRALDALDIAGEVLVVRGDARAMRMEEALRQAASTVASGPAATALFGAHQSQEQDALIVDVGGTTTDITIIRSGNPVIDPQGMTIGKWETHVEAVEMFTVGVGGDSFVRPARDGSFSLGPARVLPLCMTQNLPDPAQWLGHGPNARCIIPISRQEPAPEAPANLPPEAQAILRHLTENGPATPGQIMRALSLAEITVDQHLTRLVRLQRVAEAGFTPTDALHVLDRLQLGNAAFSLAAAKALGAVHGQDAREFSLAVLAEAERIIEETILRHVTRREAGDSLAAFLAARDRKGGSAPLISVAVSLNVPMVGIGAAARLLLPGVARRLGAHIVFPERHEVGNALGAARMAAAHVQHA</sequence>
<dbReference type="InterPro" id="IPR002821">
    <property type="entry name" value="Hydantoinase_A"/>
</dbReference>
<organism evidence="3 4">
    <name type="scientific">Desulfovibrio psychrotolerans</name>
    <dbReference type="NCBI Taxonomy" id="415242"/>
    <lineage>
        <taxon>Bacteria</taxon>
        <taxon>Pseudomonadati</taxon>
        <taxon>Thermodesulfobacteriota</taxon>
        <taxon>Desulfovibrionia</taxon>
        <taxon>Desulfovibrionales</taxon>
        <taxon>Desulfovibrionaceae</taxon>
        <taxon>Desulfovibrio</taxon>
    </lineage>
</organism>
<dbReference type="GO" id="GO:0006749">
    <property type="term" value="P:glutathione metabolic process"/>
    <property type="evidence" value="ECO:0007669"/>
    <property type="project" value="TreeGrafter"/>
</dbReference>
<dbReference type="Pfam" id="PF01968">
    <property type="entry name" value="Hydantoinase_A"/>
    <property type="match status" value="1"/>
</dbReference>
<evidence type="ECO:0000313" key="3">
    <source>
        <dbReference type="EMBL" id="GFM36467.1"/>
    </source>
</evidence>
<dbReference type="SUPFAM" id="SSF53067">
    <property type="entry name" value="Actin-like ATPase domain"/>
    <property type="match status" value="1"/>
</dbReference>
<evidence type="ECO:0000259" key="1">
    <source>
        <dbReference type="Pfam" id="PF01968"/>
    </source>
</evidence>
<comment type="caution">
    <text evidence="3">The sequence shown here is derived from an EMBL/GenBank/DDBJ whole genome shotgun (WGS) entry which is preliminary data.</text>
</comment>
<feature type="domain" description="Hydantoinase A/oxoprolinase" evidence="1">
    <location>
        <begin position="185"/>
        <end position="327"/>
    </location>
</feature>
<feature type="domain" description="Hydantoinase/oxoprolinase N-terminal" evidence="2">
    <location>
        <begin position="9"/>
        <end position="163"/>
    </location>
</feature>
<dbReference type="SUPFAM" id="SSF46785">
    <property type="entry name" value="Winged helix' DNA-binding domain"/>
    <property type="match status" value="1"/>
</dbReference>
<name>A0A7J0BRZ6_9BACT</name>
<evidence type="ECO:0000313" key="4">
    <source>
        <dbReference type="Proteomes" id="UP000503820"/>
    </source>
</evidence>
<gene>
    <name evidence="3" type="ORF">DSM19430T_11510</name>
</gene>
<dbReference type="PANTHER" id="PTHR11365">
    <property type="entry name" value="5-OXOPROLINASE RELATED"/>
    <property type="match status" value="1"/>
</dbReference>
<dbReference type="Gene3D" id="3.30.420.40">
    <property type="match status" value="1"/>
</dbReference>
<evidence type="ECO:0000259" key="2">
    <source>
        <dbReference type="Pfam" id="PF05378"/>
    </source>
</evidence>
<dbReference type="AlphaFoldDB" id="A0A7J0BRZ6"/>
<protein>
    <submittedName>
        <fullName evidence="3">Hydantoinase</fullName>
    </submittedName>
</protein>
<dbReference type="RefSeq" id="WP_174409141.1">
    <property type="nucleotide sequence ID" value="NZ_BLVP01000006.1"/>
</dbReference>
<dbReference type="GO" id="GO:0005829">
    <property type="term" value="C:cytosol"/>
    <property type="evidence" value="ECO:0007669"/>
    <property type="project" value="TreeGrafter"/>
</dbReference>
<dbReference type="InterPro" id="IPR036390">
    <property type="entry name" value="WH_DNA-bd_sf"/>
</dbReference>
<proteinExistence type="predicted"/>
<dbReference type="InterPro" id="IPR043129">
    <property type="entry name" value="ATPase_NBD"/>
</dbReference>
<dbReference type="Pfam" id="PF05378">
    <property type="entry name" value="Hydant_A_N"/>
    <property type="match status" value="1"/>
</dbReference>